<dbReference type="STRING" id="1461694.ATO9_00985"/>
<sequence>MLKFAANISFLWKDLALPNRVRAAAAAGFDAVEVLFPYDTPAPELKRALDQTGLPLALINCPPPNYTGGERGFAAVPGQEDRFRTDFRRALRYAQALGAGHLHVMSGPAEGSEAETCLIANLQWACDFAPDHSLTIEPINPHDMPGYFLNDFDQAARVIDAVDRANLGLQFDAYHAQRITGDALACWAAHGHRARHVQIADHPGRHEPGSGEIDFPSFFAALVADGYDGWISAEYAPAADVEAGLGWLAEVARG</sequence>
<evidence type="ECO:0000256" key="1">
    <source>
        <dbReference type="ARBA" id="ARBA00023235"/>
    </source>
</evidence>
<organism evidence="5 6">
    <name type="scientific">Pseudooceanicola atlanticus</name>
    <dbReference type="NCBI Taxonomy" id="1461694"/>
    <lineage>
        <taxon>Bacteria</taxon>
        <taxon>Pseudomonadati</taxon>
        <taxon>Pseudomonadota</taxon>
        <taxon>Alphaproteobacteria</taxon>
        <taxon>Rhodobacterales</taxon>
        <taxon>Paracoccaceae</taxon>
        <taxon>Pseudooceanicola</taxon>
    </lineage>
</organism>
<evidence type="ECO:0000259" key="4">
    <source>
        <dbReference type="Pfam" id="PF01261"/>
    </source>
</evidence>
<dbReference type="PIRSF" id="PIRSF006241">
    <property type="entry name" value="HyI"/>
    <property type="match status" value="1"/>
</dbReference>
<feature type="active site" description="Proton donor/acceptor" evidence="3">
    <location>
        <position position="234"/>
    </location>
</feature>
<dbReference type="SUPFAM" id="SSF51658">
    <property type="entry name" value="Xylose isomerase-like"/>
    <property type="match status" value="1"/>
</dbReference>
<dbReference type="PANTHER" id="PTHR43489">
    <property type="entry name" value="ISOMERASE"/>
    <property type="match status" value="1"/>
</dbReference>
<evidence type="ECO:0000256" key="3">
    <source>
        <dbReference type="PIRSR" id="PIRSR006241-50"/>
    </source>
</evidence>
<dbReference type="InterPro" id="IPR050417">
    <property type="entry name" value="Sugar_Epim/Isomerase"/>
</dbReference>
<comment type="caution">
    <text evidence="5">The sequence shown here is derived from an EMBL/GenBank/DDBJ whole genome shotgun (WGS) entry which is preliminary data.</text>
</comment>
<dbReference type="Gene3D" id="3.20.20.150">
    <property type="entry name" value="Divalent-metal-dependent TIM barrel enzymes"/>
    <property type="match status" value="1"/>
</dbReference>
<keyword evidence="5" id="KW-0670">Pyruvate</keyword>
<accession>A0A0A0EI71</accession>
<dbReference type="PANTHER" id="PTHR43489:SF6">
    <property type="entry name" value="HYDROXYPYRUVATE ISOMERASE-RELATED"/>
    <property type="match status" value="1"/>
</dbReference>
<protein>
    <submittedName>
        <fullName evidence="5">Hydroxypyruvate isomerase</fullName>
    </submittedName>
</protein>
<gene>
    <name evidence="5" type="ORF">ATO9_00985</name>
</gene>
<name>A0A0A0EI71_9RHOB</name>
<comment type="similarity">
    <text evidence="2">Belongs to the hyi family.</text>
</comment>
<evidence type="ECO:0000256" key="2">
    <source>
        <dbReference type="PIRNR" id="PIRNR006241"/>
    </source>
</evidence>
<reference evidence="5 6" key="1">
    <citation type="journal article" date="2015" name="Antonie Van Leeuwenhoek">
        <title>Pseudooceanicola atlanticus gen. nov. sp. nov., isolated from surface seawater of the Atlantic Ocean and reclassification of Oceanicola batsensis, Oceanicola marinus, Oceanicola nitratireducens, Oceanicola nanhaiensis, Oceanicola antarcticus and Oceanicola flagellatus, as Pseudooceanicola batsensis comb. nov., Pseudooceanicola marinus comb. nov., Pseudooceanicola nitratireducens comb. nov., Pseudooceanicola nanhaiensis comb. nov., Pseudooceanicola antarcticus comb. nov., and Pseudooceanicola flagellatus comb. nov.</title>
        <authorList>
            <person name="Lai Q."/>
            <person name="Li G."/>
            <person name="Liu X."/>
            <person name="Du Y."/>
            <person name="Sun F."/>
            <person name="Shao Z."/>
        </authorList>
    </citation>
    <scope>NUCLEOTIDE SEQUENCE [LARGE SCALE GENOMIC DNA]</scope>
    <source>
        <strain evidence="5 6">22II-s11g</strain>
    </source>
</reference>
<feature type="domain" description="Xylose isomerase-like TIM barrel" evidence="4">
    <location>
        <begin position="21"/>
        <end position="250"/>
    </location>
</feature>
<evidence type="ECO:0000313" key="6">
    <source>
        <dbReference type="Proteomes" id="UP000030004"/>
    </source>
</evidence>
<dbReference type="Pfam" id="PF01261">
    <property type="entry name" value="AP_endonuc_2"/>
    <property type="match status" value="1"/>
</dbReference>
<dbReference type="InterPro" id="IPR026040">
    <property type="entry name" value="HyI-like"/>
</dbReference>
<dbReference type="Proteomes" id="UP000030004">
    <property type="component" value="Unassembled WGS sequence"/>
</dbReference>
<dbReference type="InterPro" id="IPR013022">
    <property type="entry name" value="Xyl_isomerase-like_TIM-brl"/>
</dbReference>
<dbReference type="RefSeq" id="WP_043743856.1">
    <property type="nucleotide sequence ID" value="NZ_AQQX01000001.1"/>
</dbReference>
<proteinExistence type="inferred from homology"/>
<keyword evidence="1 2" id="KW-0413">Isomerase</keyword>
<dbReference type="InterPro" id="IPR036237">
    <property type="entry name" value="Xyl_isomerase-like_sf"/>
</dbReference>
<dbReference type="GO" id="GO:0008903">
    <property type="term" value="F:hydroxypyruvate isomerase activity"/>
    <property type="evidence" value="ECO:0007669"/>
    <property type="project" value="TreeGrafter"/>
</dbReference>
<dbReference type="AlphaFoldDB" id="A0A0A0EI71"/>
<keyword evidence="6" id="KW-1185">Reference proteome</keyword>
<dbReference type="EMBL" id="AQQX01000001">
    <property type="protein sequence ID" value="KGM50114.1"/>
    <property type="molecule type" value="Genomic_DNA"/>
</dbReference>
<evidence type="ECO:0000313" key="5">
    <source>
        <dbReference type="EMBL" id="KGM50114.1"/>
    </source>
</evidence>
<dbReference type="GO" id="GO:0046487">
    <property type="term" value="P:glyoxylate metabolic process"/>
    <property type="evidence" value="ECO:0007669"/>
    <property type="project" value="TreeGrafter"/>
</dbReference>
<dbReference type="eggNOG" id="COG3622">
    <property type="taxonomic scope" value="Bacteria"/>
</dbReference>
<dbReference type="OrthoDB" id="9786584at2"/>
<feature type="active site" description="Proton donor/acceptor" evidence="3">
    <location>
        <position position="137"/>
    </location>
</feature>